<feature type="domain" description="DISARM protein DrmE C-terminal" evidence="1">
    <location>
        <begin position="636"/>
        <end position="798"/>
    </location>
</feature>
<evidence type="ECO:0000313" key="3">
    <source>
        <dbReference type="Proteomes" id="UP000003240"/>
    </source>
</evidence>
<accession>F7NKN0</accession>
<dbReference type="EMBL" id="AFGF01000118">
    <property type="protein sequence ID" value="EGO63407.1"/>
    <property type="molecule type" value="Genomic_DNA"/>
</dbReference>
<dbReference type="OrthoDB" id="2068434at2"/>
<evidence type="ECO:0000313" key="2">
    <source>
        <dbReference type="EMBL" id="EGO63407.1"/>
    </source>
</evidence>
<dbReference type="STRING" id="1009370.ALO_13244"/>
<evidence type="ECO:0000259" key="1">
    <source>
        <dbReference type="Pfam" id="PF24957"/>
    </source>
</evidence>
<dbReference type="Pfam" id="PF24957">
    <property type="entry name" value="DrmE_C"/>
    <property type="match status" value="1"/>
</dbReference>
<keyword evidence="3" id="KW-1185">Reference proteome</keyword>
<dbReference type="eggNOG" id="ENOG502Z9TU">
    <property type="taxonomic scope" value="Bacteria"/>
</dbReference>
<dbReference type="Proteomes" id="UP000003240">
    <property type="component" value="Unassembled WGS sequence"/>
</dbReference>
<sequence>MDNTPILSMMKKCDILFENESISNGLLISTFSYYMSSLMHSTKKDSGIIYHTGSSIFDLLLTTFAALSCLVYDELTPQELVASLNPGDIIIYKDRTRAEFLGIDEKGFVKIQYGSTKGKYQSPITETISPASFYKIKPYQGEATILDGRGILNDSKAKIDFLQSAFETELSDISSVTKKSVVVVSSRDFADTFINNIRIRYDGTESVCITDLMPVSYFSENKEYPYRGNPGKNNPVLRFTNKVSVARDQVYADEEKSIFAIAVLGGQIVKNGESELPDLLNRRSLKKAFISVPIIDGFDSLCETYTDATVFACTKDMLLSSSLPITPQGPLTLEIETQIANILDREIIEYDADSIINSEEYRDFRHNIQAVRHHVQNDDLIDRLIIESYSLVNYLSNITFPLNMVEAKRQNIEIVFPSASEKITFIKSVIENYDGVLATLLLKISDILDKAYRAVETKNPKEALLLKALYNALESGTVLVLVPKSYHVDILKSLLPTDISANTQLYIKTIGAFDHKGSYDSVLFVGCLGTKRFSIFSVFVSPIVKCLLYPHERPLYDYQKKAYAQKEAKLNNRSAIKYDFGNVDEEEAIQNVEILDDFEIEEYIDAITIKTALQTISNTVDGVTTKADIVRVATTTDGESVFFTKYYTPYIFDRDQMTVTESTVKDINAGDMLLFTKNSDQTKDIVEEIIKKLAVSNEQINEAFRKSKHWKNRLLKYKQENNLSFQDLSDEMKAYGTPKHAVTLRTWLNPESRIIAPREEGSFYQIALICEDEEMMSSPEAFHEACNTIRSLRIRILKLIGQSVIKNYQHASENVSFLSSIVRDELDALSQIVQIDAIADVCDVQVSVTYANRPYAL</sequence>
<comment type="caution">
    <text evidence="2">The sequence shown here is derived from an EMBL/GenBank/DDBJ whole genome shotgun (WGS) entry which is preliminary data.</text>
</comment>
<name>F7NKN0_9FIRM</name>
<dbReference type="InterPro" id="IPR056666">
    <property type="entry name" value="DrmE_C"/>
</dbReference>
<reference evidence="2 3" key="1">
    <citation type="journal article" date="2011" name="EMBO J.">
        <title>Structural diversity of bacterial flagellar motors.</title>
        <authorList>
            <person name="Chen S."/>
            <person name="Beeby M."/>
            <person name="Murphy G.E."/>
            <person name="Leadbetter J.R."/>
            <person name="Hendrixson D.R."/>
            <person name="Briegel A."/>
            <person name="Li Z."/>
            <person name="Shi J."/>
            <person name="Tocheva E.I."/>
            <person name="Muller A."/>
            <person name="Dobro M.J."/>
            <person name="Jensen G.J."/>
        </authorList>
    </citation>
    <scope>NUCLEOTIDE SEQUENCE [LARGE SCALE GENOMIC DNA]</scope>
    <source>
        <strain evidence="2 3">DSM 6540</strain>
    </source>
</reference>
<proteinExistence type="predicted"/>
<gene>
    <name evidence="2" type="ORF">ALO_13244</name>
</gene>
<dbReference type="NCBIfam" id="NF038316">
    <property type="entry name" value="DrmE_fam"/>
    <property type="match status" value="1"/>
</dbReference>
<dbReference type="InterPro" id="IPR049794">
    <property type="entry name" value="DrmE"/>
</dbReference>
<organism evidence="2 3">
    <name type="scientific">Acetonema longum DSM 6540</name>
    <dbReference type="NCBI Taxonomy" id="1009370"/>
    <lineage>
        <taxon>Bacteria</taxon>
        <taxon>Bacillati</taxon>
        <taxon>Bacillota</taxon>
        <taxon>Negativicutes</taxon>
        <taxon>Acetonemataceae</taxon>
        <taxon>Acetonema</taxon>
    </lineage>
</organism>
<dbReference type="RefSeq" id="WP_004096496.1">
    <property type="nucleotide sequence ID" value="NZ_AFGF01000118.1"/>
</dbReference>
<protein>
    <recommendedName>
        <fullName evidence="1">DISARM protein DrmE C-terminal domain-containing protein</fullName>
    </recommendedName>
</protein>
<dbReference type="AlphaFoldDB" id="F7NKN0"/>